<sequence length="106" mass="11852">MIGKVKLDLTVTDLIESELLGKIRGESCVCFLLRHSDGSSTVEQLLVETVGKFWREHVTGCGIDSGARRVRNFDAIEYESPAATSVREGNNAQKRTLRWSFPPHFS</sequence>
<accession>A5BTE1</accession>
<organism evidence="1">
    <name type="scientific">Vitis vinifera</name>
    <name type="common">Grape</name>
    <dbReference type="NCBI Taxonomy" id="29760"/>
    <lineage>
        <taxon>Eukaryota</taxon>
        <taxon>Viridiplantae</taxon>
        <taxon>Streptophyta</taxon>
        <taxon>Embryophyta</taxon>
        <taxon>Tracheophyta</taxon>
        <taxon>Spermatophyta</taxon>
        <taxon>Magnoliopsida</taxon>
        <taxon>eudicotyledons</taxon>
        <taxon>Gunneridae</taxon>
        <taxon>Pentapetalae</taxon>
        <taxon>rosids</taxon>
        <taxon>Vitales</taxon>
        <taxon>Vitaceae</taxon>
        <taxon>Viteae</taxon>
        <taxon>Vitis</taxon>
    </lineage>
</organism>
<gene>
    <name evidence="1" type="ORF">VITISV_021346</name>
</gene>
<dbReference type="EMBL" id="AM470437">
    <property type="protein sequence ID" value="CAN68283.1"/>
    <property type="molecule type" value="Genomic_DNA"/>
</dbReference>
<protein>
    <submittedName>
        <fullName evidence="1">Uncharacterized protein</fullName>
    </submittedName>
</protein>
<reference evidence="1" key="1">
    <citation type="journal article" date="2007" name="PLoS ONE">
        <title>The first genome sequence of an elite grapevine cultivar (Pinot noir Vitis vinifera L.): coping with a highly heterozygous genome.</title>
        <authorList>
            <person name="Velasco R."/>
            <person name="Zharkikh A."/>
            <person name="Troggio M."/>
            <person name="Cartwright D.A."/>
            <person name="Cestaro A."/>
            <person name="Pruss D."/>
            <person name="Pindo M."/>
            <person name="FitzGerald L.M."/>
            <person name="Vezzulli S."/>
            <person name="Reid J."/>
            <person name="Malacarne G."/>
            <person name="Iliev D."/>
            <person name="Coppola G."/>
            <person name="Wardell B."/>
            <person name="Micheletti D."/>
            <person name="Macalma T."/>
            <person name="Facci M."/>
            <person name="Mitchell J.T."/>
            <person name="Perazzolli M."/>
            <person name="Eldredge G."/>
            <person name="Gatto P."/>
            <person name="Oyzerski R."/>
            <person name="Moretto M."/>
            <person name="Gutin N."/>
            <person name="Stefanini M."/>
            <person name="Chen Y."/>
            <person name="Segala C."/>
            <person name="Davenport C."/>
            <person name="Dematte L."/>
            <person name="Mraz A."/>
            <person name="Battilana J."/>
            <person name="Stormo K."/>
            <person name="Costa F."/>
            <person name="Tao Q."/>
            <person name="Si-Ammour A."/>
            <person name="Harkins T."/>
            <person name="Lackey A."/>
            <person name="Perbost C."/>
            <person name="Taillon B."/>
            <person name="Stella A."/>
            <person name="Solovyev V."/>
            <person name="Fawcett J.A."/>
            <person name="Sterck L."/>
            <person name="Vandepoele K."/>
            <person name="Grando S.M."/>
            <person name="Toppo S."/>
            <person name="Moser C."/>
            <person name="Lanchbury J."/>
            <person name="Bogden R."/>
            <person name="Skolnick M."/>
            <person name="Sgaramella V."/>
            <person name="Bhatnagar S.K."/>
            <person name="Fontana P."/>
            <person name="Gutin A."/>
            <person name="Van de Peer Y."/>
            <person name="Salamini F."/>
            <person name="Viola R."/>
        </authorList>
    </citation>
    <scope>NUCLEOTIDE SEQUENCE</scope>
</reference>
<proteinExistence type="predicted"/>
<evidence type="ECO:0000313" key="1">
    <source>
        <dbReference type="EMBL" id="CAN68283.1"/>
    </source>
</evidence>
<name>A5BTE1_VITVI</name>
<dbReference type="AlphaFoldDB" id="A5BTE1"/>